<reference evidence="2" key="1">
    <citation type="journal article" date="2021" name="PeerJ">
        <title>Extensive microbial diversity within the chicken gut microbiome revealed by metagenomics and culture.</title>
        <authorList>
            <person name="Gilroy R."/>
            <person name="Ravi A."/>
            <person name="Getino M."/>
            <person name="Pursley I."/>
            <person name="Horton D.L."/>
            <person name="Alikhan N.F."/>
            <person name="Baker D."/>
            <person name="Gharbi K."/>
            <person name="Hall N."/>
            <person name="Watson M."/>
            <person name="Adriaenssens E.M."/>
            <person name="Foster-Nyarko E."/>
            <person name="Jarju S."/>
            <person name="Secka A."/>
            <person name="Antonio M."/>
            <person name="Oren A."/>
            <person name="Chaudhuri R.R."/>
            <person name="La Ragione R."/>
            <person name="Hildebrand F."/>
            <person name="Pallen M.J."/>
        </authorList>
    </citation>
    <scope>NUCLEOTIDE SEQUENCE</scope>
    <source>
        <strain evidence="2">378</strain>
    </source>
</reference>
<dbReference type="PANTHER" id="PTHR11102:SF160">
    <property type="entry name" value="ERAD-ASSOCIATED E3 UBIQUITIN-PROTEIN LIGASE COMPONENT HRD3"/>
    <property type="match status" value="1"/>
</dbReference>
<dbReference type="InterPro" id="IPR050767">
    <property type="entry name" value="Sel1_AlgK"/>
</dbReference>
<dbReference type="PANTHER" id="PTHR11102">
    <property type="entry name" value="SEL-1-LIKE PROTEIN"/>
    <property type="match status" value="1"/>
</dbReference>
<dbReference type="EMBL" id="JAHLFE010000140">
    <property type="protein sequence ID" value="MBU3844585.1"/>
    <property type="molecule type" value="Genomic_DNA"/>
</dbReference>
<protein>
    <submittedName>
        <fullName evidence="2">Sel1 repeat family protein</fullName>
    </submittedName>
</protein>
<dbReference type="AlphaFoldDB" id="A0A948WY81"/>
<evidence type="ECO:0000313" key="3">
    <source>
        <dbReference type="Proteomes" id="UP000733611"/>
    </source>
</evidence>
<dbReference type="SMART" id="SM00671">
    <property type="entry name" value="SEL1"/>
    <property type="match status" value="3"/>
</dbReference>
<reference evidence="2" key="2">
    <citation type="submission" date="2021-04" db="EMBL/GenBank/DDBJ databases">
        <authorList>
            <person name="Gilroy R."/>
        </authorList>
    </citation>
    <scope>NUCLEOTIDE SEQUENCE</scope>
    <source>
        <strain evidence="2">378</strain>
    </source>
</reference>
<dbReference type="Gene3D" id="1.25.40.10">
    <property type="entry name" value="Tetratricopeptide repeat domain"/>
    <property type="match status" value="1"/>
</dbReference>
<dbReference type="InterPro" id="IPR006597">
    <property type="entry name" value="Sel1-like"/>
</dbReference>
<feature type="chain" id="PRO_5037945689" evidence="1">
    <location>
        <begin position="33"/>
        <end position="209"/>
    </location>
</feature>
<gene>
    <name evidence="2" type="ORF">H9847_06940</name>
</gene>
<dbReference type="PROSITE" id="PS51257">
    <property type="entry name" value="PROKAR_LIPOPROTEIN"/>
    <property type="match status" value="1"/>
</dbReference>
<evidence type="ECO:0000256" key="1">
    <source>
        <dbReference type="SAM" id="SignalP"/>
    </source>
</evidence>
<organism evidence="2 3">
    <name type="scientific">Candidatus Anaerobiospirillum pullicola</name>
    <dbReference type="NCBI Taxonomy" id="2838451"/>
    <lineage>
        <taxon>Bacteria</taxon>
        <taxon>Pseudomonadati</taxon>
        <taxon>Pseudomonadota</taxon>
        <taxon>Gammaproteobacteria</taxon>
        <taxon>Aeromonadales</taxon>
        <taxon>Succinivibrionaceae</taxon>
        <taxon>Anaerobiospirillum</taxon>
    </lineage>
</organism>
<keyword evidence="1" id="KW-0732">Signal</keyword>
<dbReference type="SUPFAM" id="SSF81901">
    <property type="entry name" value="HCP-like"/>
    <property type="match status" value="1"/>
</dbReference>
<feature type="signal peptide" evidence="1">
    <location>
        <begin position="1"/>
        <end position="32"/>
    </location>
</feature>
<sequence>MTIRPLVFATSLATVAALTTLPLTLSCIPVAAATTITTSSNAATASASSSSSSPSDITEAAGQGSIDAAYQLAERYRVGRDVEKDEAQAVHWYRQAAEKGHAESQLKLGLCYLIGRGVEADLKEAHVWLDKAAFQDNVNAQIVLGRLYLAGQGVEKNLTVAKAWFEKACRLGGGEGCVAYAKLVSDEQAAQDAAAVAETADKDAVTPDK</sequence>
<name>A0A948WY81_9GAMM</name>
<evidence type="ECO:0000313" key="2">
    <source>
        <dbReference type="EMBL" id="MBU3844585.1"/>
    </source>
</evidence>
<dbReference type="InterPro" id="IPR011990">
    <property type="entry name" value="TPR-like_helical_dom_sf"/>
</dbReference>
<accession>A0A948WY81</accession>
<comment type="caution">
    <text evidence="2">The sequence shown here is derived from an EMBL/GenBank/DDBJ whole genome shotgun (WGS) entry which is preliminary data.</text>
</comment>
<dbReference type="Pfam" id="PF08238">
    <property type="entry name" value="Sel1"/>
    <property type="match status" value="3"/>
</dbReference>
<dbReference type="Proteomes" id="UP000733611">
    <property type="component" value="Unassembled WGS sequence"/>
</dbReference>
<proteinExistence type="predicted"/>